<reference evidence="2" key="1">
    <citation type="submission" date="2019-11" db="EMBL/GenBank/DDBJ databases">
        <title>Microbial mats filling the niche in hypersaline microbial mats.</title>
        <authorList>
            <person name="Wong H.L."/>
            <person name="Macleod F.I."/>
            <person name="White R.A. III"/>
            <person name="Burns B.P."/>
        </authorList>
    </citation>
    <scope>NUCLEOTIDE SEQUENCE</scope>
    <source>
        <strain evidence="2">Bin_327</strain>
    </source>
</reference>
<protein>
    <recommendedName>
        <fullName evidence="4">Outer membrane protein beta-barrel domain-containing protein</fullName>
    </recommendedName>
</protein>
<keyword evidence="1" id="KW-0732">Signal</keyword>
<evidence type="ECO:0000313" key="3">
    <source>
        <dbReference type="Proteomes" id="UP000630660"/>
    </source>
</evidence>
<feature type="signal peptide" evidence="1">
    <location>
        <begin position="1"/>
        <end position="18"/>
    </location>
</feature>
<evidence type="ECO:0000256" key="1">
    <source>
        <dbReference type="SAM" id="SignalP"/>
    </source>
</evidence>
<proteinExistence type="predicted"/>
<dbReference type="Proteomes" id="UP000630660">
    <property type="component" value="Unassembled WGS sequence"/>
</dbReference>
<dbReference type="AlphaFoldDB" id="A0A9D5QCN4"/>
<gene>
    <name evidence="2" type="ORF">GF359_05940</name>
</gene>
<organism evidence="2 3">
    <name type="scientific">candidate division WOR-3 bacterium</name>
    <dbReference type="NCBI Taxonomy" id="2052148"/>
    <lineage>
        <taxon>Bacteria</taxon>
        <taxon>Bacteria division WOR-3</taxon>
    </lineage>
</organism>
<name>A0A9D5QCN4_UNCW3</name>
<sequence length="145" mass="15856">MKKVFFALLTLGLMSGFAAEEVNFAGFVLSYMMPDLTALSDDFNDAGLSTIDDDIVTFGYGSWGGFKNVVFGLWGYGRKGKYDGLGTSTRMTYSGIFAEPGYFIDIYKGFGIMPGVSLGASKIKLKMREVLGDADFDDLLQEPTR</sequence>
<feature type="non-terminal residue" evidence="2">
    <location>
        <position position="145"/>
    </location>
</feature>
<evidence type="ECO:0000313" key="2">
    <source>
        <dbReference type="EMBL" id="MBD3364739.1"/>
    </source>
</evidence>
<evidence type="ECO:0008006" key="4">
    <source>
        <dbReference type="Google" id="ProtNLM"/>
    </source>
</evidence>
<feature type="chain" id="PRO_5039632096" description="Outer membrane protein beta-barrel domain-containing protein" evidence="1">
    <location>
        <begin position="19"/>
        <end position="145"/>
    </location>
</feature>
<dbReference type="EMBL" id="WJKJ01000192">
    <property type="protein sequence ID" value="MBD3364739.1"/>
    <property type="molecule type" value="Genomic_DNA"/>
</dbReference>
<accession>A0A9D5QCN4</accession>
<comment type="caution">
    <text evidence="2">The sequence shown here is derived from an EMBL/GenBank/DDBJ whole genome shotgun (WGS) entry which is preliminary data.</text>
</comment>